<dbReference type="EMBL" id="JAJGCB010000016">
    <property type="protein sequence ID" value="KAJ8988966.1"/>
    <property type="molecule type" value="Genomic_DNA"/>
</dbReference>
<gene>
    <name evidence="1" type="ORF">HRR80_007165</name>
</gene>
<dbReference type="AlphaFoldDB" id="A0AAN6IVN1"/>
<sequence>MLVEQESHCTSNCSMYLGMLAVAITCKSAGCKPRRPSPQIEVNRTPAQPNTPALALALALALHCILNRSPPTASVILQSSFNIPPFGSANHTSNSQVDGLKPTAETIDCLHLGCLICILVGLERIQRSSFTAPSLPEDSLA</sequence>
<evidence type="ECO:0000313" key="1">
    <source>
        <dbReference type="EMBL" id="KAJ8988966.1"/>
    </source>
</evidence>
<protein>
    <submittedName>
        <fullName evidence="1">Uncharacterized protein</fullName>
    </submittedName>
</protein>
<name>A0AAN6IVN1_EXODE</name>
<organism evidence="1 2">
    <name type="scientific">Exophiala dermatitidis</name>
    <name type="common">Black yeast-like fungus</name>
    <name type="synonym">Wangiella dermatitidis</name>
    <dbReference type="NCBI Taxonomy" id="5970"/>
    <lineage>
        <taxon>Eukaryota</taxon>
        <taxon>Fungi</taxon>
        <taxon>Dikarya</taxon>
        <taxon>Ascomycota</taxon>
        <taxon>Pezizomycotina</taxon>
        <taxon>Eurotiomycetes</taxon>
        <taxon>Chaetothyriomycetidae</taxon>
        <taxon>Chaetothyriales</taxon>
        <taxon>Herpotrichiellaceae</taxon>
        <taxon>Exophiala</taxon>
    </lineage>
</organism>
<proteinExistence type="predicted"/>
<accession>A0AAN6IVN1</accession>
<dbReference type="Proteomes" id="UP001161757">
    <property type="component" value="Unassembled WGS sequence"/>
</dbReference>
<comment type="caution">
    <text evidence="1">The sequence shown here is derived from an EMBL/GenBank/DDBJ whole genome shotgun (WGS) entry which is preliminary data.</text>
</comment>
<evidence type="ECO:0000313" key="2">
    <source>
        <dbReference type="Proteomes" id="UP001161757"/>
    </source>
</evidence>
<reference evidence="1" key="1">
    <citation type="submission" date="2023-01" db="EMBL/GenBank/DDBJ databases">
        <title>Exophiala dermititidis isolated from Cystic Fibrosis Patient.</title>
        <authorList>
            <person name="Kurbessoian T."/>
            <person name="Crocker A."/>
            <person name="Murante D."/>
            <person name="Hogan D.A."/>
            <person name="Stajich J.E."/>
        </authorList>
    </citation>
    <scope>NUCLEOTIDE SEQUENCE</scope>
    <source>
        <strain evidence="1">Ex8</strain>
    </source>
</reference>